<name>Q21IU6_SACD2</name>
<dbReference type="STRING" id="203122.Sde_2123"/>
<dbReference type="CAZy" id="GT2">
    <property type="family name" value="Glycosyltransferase Family 2"/>
</dbReference>
<feature type="domain" description="Glycosyltransferase 2-like" evidence="1">
    <location>
        <begin position="11"/>
        <end position="116"/>
    </location>
</feature>
<dbReference type="SUPFAM" id="SSF53448">
    <property type="entry name" value="Nucleotide-diphospho-sugar transferases"/>
    <property type="match status" value="1"/>
</dbReference>
<dbReference type="Pfam" id="PF00535">
    <property type="entry name" value="Glycos_transf_2"/>
    <property type="match status" value="1"/>
</dbReference>
<accession>Q21IU6</accession>
<dbReference type="Gene3D" id="3.90.550.10">
    <property type="entry name" value="Spore Coat Polysaccharide Biosynthesis Protein SpsA, Chain A"/>
    <property type="match status" value="1"/>
</dbReference>
<keyword evidence="3" id="KW-1185">Reference proteome</keyword>
<dbReference type="GO" id="GO:0016758">
    <property type="term" value="F:hexosyltransferase activity"/>
    <property type="evidence" value="ECO:0007669"/>
    <property type="project" value="UniProtKB-ARBA"/>
</dbReference>
<sequence length="294" mass="33658">MVNTKHYNSTSVIIPASTSVEYLTESVGSLVGNAEFILEVLIVFSNFPESEAIIACDSLSVFQSSLDIKYIYDDALESNGATARNAGILKALGDYVAFLDDDDYWMADKLKCYFDFLSNVQYEEYLLFSPVIKCRRGEKGGVIGSNYRGQDISNYLFLDKGVVQTSSWLMPIVVARNVMFNPRLVRHQDYDFCLRAQKLGVSFCMFPVAKSYWVENESKNFISKGAKFEFCKKWVIEYQELITEEALIGYFAKDFFYVAYKERRVAGFWVFCVQQLGLAKAIKLIRLLWGYYAN</sequence>
<dbReference type="CDD" id="cd00761">
    <property type="entry name" value="Glyco_tranf_GTA_type"/>
    <property type="match status" value="1"/>
</dbReference>
<dbReference type="InterPro" id="IPR001173">
    <property type="entry name" value="Glyco_trans_2-like"/>
</dbReference>
<dbReference type="PANTHER" id="PTHR22916">
    <property type="entry name" value="GLYCOSYLTRANSFERASE"/>
    <property type="match status" value="1"/>
</dbReference>
<proteinExistence type="predicted"/>
<dbReference type="Proteomes" id="UP000001947">
    <property type="component" value="Chromosome"/>
</dbReference>
<dbReference type="GeneID" id="98613795"/>
<dbReference type="InterPro" id="IPR029044">
    <property type="entry name" value="Nucleotide-diphossugar_trans"/>
</dbReference>
<evidence type="ECO:0000259" key="1">
    <source>
        <dbReference type="Pfam" id="PF00535"/>
    </source>
</evidence>
<evidence type="ECO:0000313" key="2">
    <source>
        <dbReference type="EMBL" id="ABD81383.1"/>
    </source>
</evidence>
<dbReference type="PANTHER" id="PTHR22916:SF3">
    <property type="entry name" value="UDP-GLCNAC:BETAGAL BETA-1,3-N-ACETYLGLUCOSAMINYLTRANSFERASE-LIKE PROTEIN 1"/>
    <property type="match status" value="1"/>
</dbReference>
<dbReference type="HOGENOM" id="CLU_025996_0_5_6"/>
<reference evidence="2 3" key="1">
    <citation type="journal article" date="2008" name="PLoS Genet.">
        <title>Complete genome sequence of the complex carbohydrate-degrading marine bacterium, Saccharophagus degradans strain 2-40 T.</title>
        <authorList>
            <person name="Weiner R.M."/>
            <person name="Taylor L.E.II."/>
            <person name="Henrissat B."/>
            <person name="Hauser L."/>
            <person name="Land M."/>
            <person name="Coutinho P.M."/>
            <person name="Rancurel C."/>
            <person name="Saunders E.H."/>
            <person name="Longmire A.G."/>
            <person name="Zhang H."/>
            <person name="Bayer E.A."/>
            <person name="Gilbert H.J."/>
            <person name="Larimer F."/>
            <person name="Zhulin I.B."/>
            <person name="Ekborg N.A."/>
            <person name="Lamed R."/>
            <person name="Richardson P.M."/>
            <person name="Borovok I."/>
            <person name="Hutcheson S."/>
        </authorList>
    </citation>
    <scope>NUCLEOTIDE SEQUENCE [LARGE SCALE GENOMIC DNA]</scope>
    <source>
        <strain evidence="3">2-40 / ATCC 43961 / DSM 17024</strain>
    </source>
</reference>
<dbReference type="AlphaFoldDB" id="Q21IU6"/>
<dbReference type="EMBL" id="CP000282">
    <property type="protein sequence ID" value="ABD81383.1"/>
    <property type="molecule type" value="Genomic_DNA"/>
</dbReference>
<organism evidence="2 3">
    <name type="scientific">Saccharophagus degradans (strain 2-40 / ATCC 43961 / DSM 17024)</name>
    <dbReference type="NCBI Taxonomy" id="203122"/>
    <lineage>
        <taxon>Bacteria</taxon>
        <taxon>Pseudomonadati</taxon>
        <taxon>Pseudomonadota</taxon>
        <taxon>Gammaproteobacteria</taxon>
        <taxon>Cellvibrionales</taxon>
        <taxon>Cellvibrionaceae</taxon>
        <taxon>Saccharophagus</taxon>
    </lineage>
</organism>
<gene>
    <name evidence="2" type="ordered locus">Sde_2123</name>
</gene>
<dbReference type="eggNOG" id="COG1216">
    <property type="taxonomic scope" value="Bacteria"/>
</dbReference>
<evidence type="ECO:0000313" key="3">
    <source>
        <dbReference type="Proteomes" id="UP000001947"/>
    </source>
</evidence>
<dbReference type="RefSeq" id="WP_011468601.1">
    <property type="nucleotide sequence ID" value="NC_007912.1"/>
</dbReference>
<dbReference type="KEGG" id="sde:Sde_2123"/>
<protein>
    <submittedName>
        <fullName evidence="2">CheW protein</fullName>
    </submittedName>
</protein>